<protein>
    <submittedName>
        <fullName evidence="1">Uncharacterized protein</fullName>
    </submittedName>
</protein>
<organism evidence="1">
    <name type="scientific">Anguilla anguilla</name>
    <name type="common">European freshwater eel</name>
    <name type="synonym">Muraena anguilla</name>
    <dbReference type="NCBI Taxonomy" id="7936"/>
    <lineage>
        <taxon>Eukaryota</taxon>
        <taxon>Metazoa</taxon>
        <taxon>Chordata</taxon>
        <taxon>Craniata</taxon>
        <taxon>Vertebrata</taxon>
        <taxon>Euteleostomi</taxon>
        <taxon>Actinopterygii</taxon>
        <taxon>Neopterygii</taxon>
        <taxon>Teleostei</taxon>
        <taxon>Anguilliformes</taxon>
        <taxon>Anguillidae</taxon>
        <taxon>Anguilla</taxon>
    </lineage>
</organism>
<name>A0A0E9XGM8_ANGAN</name>
<reference evidence="1" key="2">
    <citation type="journal article" date="2015" name="Fish Shellfish Immunol.">
        <title>Early steps in the European eel (Anguilla anguilla)-Vibrio vulnificus interaction in the gills: Role of the RtxA13 toxin.</title>
        <authorList>
            <person name="Callol A."/>
            <person name="Pajuelo D."/>
            <person name="Ebbesson L."/>
            <person name="Teles M."/>
            <person name="MacKenzie S."/>
            <person name="Amaro C."/>
        </authorList>
    </citation>
    <scope>NUCLEOTIDE SEQUENCE</scope>
</reference>
<dbReference type="AlphaFoldDB" id="A0A0E9XGM8"/>
<evidence type="ECO:0000313" key="1">
    <source>
        <dbReference type="EMBL" id="JAI00996.1"/>
    </source>
</evidence>
<accession>A0A0E9XGM8</accession>
<proteinExistence type="predicted"/>
<dbReference type="EMBL" id="GBXM01007582">
    <property type="protein sequence ID" value="JAI00996.1"/>
    <property type="molecule type" value="Transcribed_RNA"/>
</dbReference>
<reference evidence="1" key="1">
    <citation type="submission" date="2014-11" db="EMBL/GenBank/DDBJ databases">
        <authorList>
            <person name="Amaro Gonzalez C."/>
        </authorList>
    </citation>
    <scope>NUCLEOTIDE SEQUENCE</scope>
</reference>
<sequence>MFFQSKNTIISPIFISSASTIIKRPHIKSCSATTYTRTKEQHGWTWNKQQKKLPPATTDTRLLQKKHCTVILPFWKRKRVTVFEGCYIT</sequence>